<evidence type="ECO:0000256" key="8">
    <source>
        <dbReference type="ARBA" id="ARBA00022679"/>
    </source>
</evidence>
<keyword evidence="8" id="KW-0808">Transferase</keyword>
<dbReference type="PANTHER" id="PTHR21152">
    <property type="entry name" value="AMINOTRANSFERASE CLASS V"/>
    <property type="match status" value="1"/>
</dbReference>
<reference evidence="15 16" key="1">
    <citation type="submission" date="2018-01" db="EMBL/GenBank/DDBJ databases">
        <title>Complete genome sequence of Bacteriovorax stolpii DSM12778.</title>
        <authorList>
            <person name="Tang B."/>
            <person name="Chang J."/>
        </authorList>
    </citation>
    <scope>NUCLEOTIDE SEQUENCE [LARGE SCALE GENOMIC DNA]</scope>
    <source>
        <strain evidence="15 16">DSM 12778</strain>
    </source>
</reference>
<evidence type="ECO:0000256" key="12">
    <source>
        <dbReference type="ARBA" id="ARBA00031421"/>
    </source>
</evidence>
<evidence type="ECO:0000256" key="2">
    <source>
        <dbReference type="ARBA" id="ARBA00005099"/>
    </source>
</evidence>
<dbReference type="EMBL" id="CP025704">
    <property type="protein sequence ID" value="AUN97984.1"/>
    <property type="molecule type" value="Genomic_DNA"/>
</dbReference>
<dbReference type="InterPro" id="IPR022278">
    <property type="entry name" value="Pser_aminoTfrase"/>
</dbReference>
<keyword evidence="5" id="KW-0963">Cytoplasm</keyword>
<organism evidence="15 16">
    <name type="scientific">Bacteriovorax stolpii</name>
    <name type="common">Bdellovibrio stolpii</name>
    <dbReference type="NCBI Taxonomy" id="960"/>
    <lineage>
        <taxon>Bacteria</taxon>
        <taxon>Pseudomonadati</taxon>
        <taxon>Bdellovibrionota</taxon>
        <taxon>Bacteriovoracia</taxon>
        <taxon>Bacteriovoracales</taxon>
        <taxon>Bacteriovoracaceae</taxon>
        <taxon>Bacteriovorax</taxon>
    </lineage>
</organism>
<dbReference type="Gene3D" id="3.90.1150.10">
    <property type="entry name" value="Aspartate Aminotransferase, domain 1"/>
    <property type="match status" value="1"/>
</dbReference>
<protein>
    <recommendedName>
        <fullName evidence="4">phosphoserine transaminase</fullName>
        <ecNumber evidence="4">2.6.1.52</ecNumber>
    </recommendedName>
    <alternativeName>
        <fullName evidence="12">Phosphohydroxythreonine aminotransferase</fullName>
    </alternativeName>
</protein>
<dbReference type="RefSeq" id="WP_102243277.1">
    <property type="nucleotide sequence ID" value="NZ_CP025704.1"/>
</dbReference>
<evidence type="ECO:0000256" key="7">
    <source>
        <dbReference type="ARBA" id="ARBA00022605"/>
    </source>
</evidence>
<evidence type="ECO:0000256" key="11">
    <source>
        <dbReference type="ARBA" id="ARBA00023299"/>
    </source>
</evidence>
<evidence type="ECO:0000256" key="5">
    <source>
        <dbReference type="ARBA" id="ARBA00022490"/>
    </source>
</evidence>
<dbReference type="PIRSF" id="PIRSF000525">
    <property type="entry name" value="SerC"/>
    <property type="match status" value="1"/>
</dbReference>
<dbReference type="InterPro" id="IPR015424">
    <property type="entry name" value="PyrdxlP-dep_Trfase"/>
</dbReference>
<dbReference type="AlphaFoldDB" id="A0A2K9NTB2"/>
<evidence type="ECO:0000256" key="10">
    <source>
        <dbReference type="ARBA" id="ARBA00023096"/>
    </source>
</evidence>
<dbReference type="GO" id="GO:0006564">
    <property type="term" value="P:L-serine biosynthetic process"/>
    <property type="evidence" value="ECO:0007669"/>
    <property type="project" value="UniProtKB-KW"/>
</dbReference>
<dbReference type="Gene3D" id="3.40.640.10">
    <property type="entry name" value="Type I PLP-dependent aspartate aminotransferase-like (Major domain)"/>
    <property type="match status" value="1"/>
</dbReference>
<dbReference type="GO" id="GO:0008453">
    <property type="term" value="F:alanine-glyoxylate transaminase activity"/>
    <property type="evidence" value="ECO:0007669"/>
    <property type="project" value="TreeGrafter"/>
</dbReference>
<evidence type="ECO:0000256" key="1">
    <source>
        <dbReference type="ARBA" id="ARBA00001933"/>
    </source>
</evidence>
<evidence type="ECO:0000256" key="13">
    <source>
        <dbReference type="ARBA" id="ARBA00047630"/>
    </source>
</evidence>
<comment type="pathway">
    <text evidence="2">Amino-acid biosynthesis; L-serine biosynthesis; L-serine from 3-phospho-D-glycerate: step 2/3.</text>
</comment>
<evidence type="ECO:0000256" key="14">
    <source>
        <dbReference type="ARBA" id="ARBA00049007"/>
    </source>
</evidence>
<evidence type="ECO:0000313" key="16">
    <source>
        <dbReference type="Proteomes" id="UP000235584"/>
    </source>
</evidence>
<gene>
    <name evidence="15" type="ORF">C0V70_07655</name>
</gene>
<proteinExistence type="inferred from homology"/>
<comment type="cofactor">
    <cofactor evidence="1">
        <name>pyridoxal 5'-phosphate</name>
        <dbReference type="ChEBI" id="CHEBI:597326"/>
    </cofactor>
</comment>
<dbReference type="KEGG" id="bsto:C0V70_07655"/>
<keyword evidence="11" id="KW-0718">Serine biosynthesis</keyword>
<dbReference type="GO" id="GO:0004760">
    <property type="term" value="F:L-serine-pyruvate transaminase activity"/>
    <property type="evidence" value="ECO:0007669"/>
    <property type="project" value="TreeGrafter"/>
</dbReference>
<evidence type="ECO:0000256" key="6">
    <source>
        <dbReference type="ARBA" id="ARBA00022576"/>
    </source>
</evidence>
<dbReference type="PANTHER" id="PTHR21152:SF40">
    <property type="entry name" value="ALANINE--GLYOXYLATE AMINOTRANSFERASE"/>
    <property type="match status" value="1"/>
</dbReference>
<evidence type="ECO:0000313" key="15">
    <source>
        <dbReference type="EMBL" id="AUN97984.1"/>
    </source>
</evidence>
<evidence type="ECO:0000256" key="3">
    <source>
        <dbReference type="ARBA" id="ARBA00006904"/>
    </source>
</evidence>
<dbReference type="GO" id="GO:0004648">
    <property type="term" value="F:O-phospho-L-serine:2-oxoglutarate aminotransferase activity"/>
    <property type="evidence" value="ECO:0007669"/>
    <property type="project" value="UniProtKB-EC"/>
</dbReference>
<comment type="catalytic activity">
    <reaction evidence="14">
        <text>O-phospho-L-serine + 2-oxoglutarate = 3-phosphooxypyruvate + L-glutamate</text>
        <dbReference type="Rhea" id="RHEA:14329"/>
        <dbReference type="ChEBI" id="CHEBI:16810"/>
        <dbReference type="ChEBI" id="CHEBI:18110"/>
        <dbReference type="ChEBI" id="CHEBI:29985"/>
        <dbReference type="ChEBI" id="CHEBI:57524"/>
        <dbReference type="EC" id="2.6.1.52"/>
    </reaction>
</comment>
<keyword evidence="7" id="KW-0028">Amino-acid biosynthesis</keyword>
<name>A0A2K9NTB2_BACTC</name>
<keyword evidence="16" id="KW-1185">Reference proteome</keyword>
<dbReference type="InterPro" id="IPR015421">
    <property type="entry name" value="PyrdxlP-dep_Trfase_major"/>
</dbReference>
<evidence type="ECO:0000256" key="4">
    <source>
        <dbReference type="ARBA" id="ARBA00013030"/>
    </source>
</evidence>
<dbReference type="InterPro" id="IPR015422">
    <property type="entry name" value="PyrdxlP-dep_Trfase_small"/>
</dbReference>
<comment type="catalytic activity">
    <reaction evidence="13">
        <text>4-(phosphooxy)-L-threonine + 2-oxoglutarate = (R)-3-hydroxy-2-oxo-4-phosphooxybutanoate + L-glutamate</text>
        <dbReference type="Rhea" id="RHEA:16573"/>
        <dbReference type="ChEBI" id="CHEBI:16810"/>
        <dbReference type="ChEBI" id="CHEBI:29985"/>
        <dbReference type="ChEBI" id="CHEBI:58452"/>
        <dbReference type="ChEBI" id="CHEBI:58538"/>
        <dbReference type="EC" id="2.6.1.52"/>
    </reaction>
</comment>
<dbReference type="EC" id="2.6.1.52" evidence="4"/>
<keyword evidence="6" id="KW-0032">Aminotransferase</keyword>
<dbReference type="UniPathway" id="UPA00135">
    <property type="reaction ID" value="UER00197"/>
</dbReference>
<keyword evidence="9" id="KW-0663">Pyridoxal phosphate</keyword>
<dbReference type="GO" id="GO:0008615">
    <property type="term" value="P:pyridoxine biosynthetic process"/>
    <property type="evidence" value="ECO:0007669"/>
    <property type="project" value="UniProtKB-KW"/>
</dbReference>
<dbReference type="Pfam" id="PF00266">
    <property type="entry name" value="Aminotran_5"/>
    <property type="match status" value="1"/>
</dbReference>
<sequence length="372" mass="41346">MFDNFEMPKELIPSDPRFGSGPSLVPTEFLERLAKTGHEFMGTSHRKPGVKNVVKELQDGIKKYFNLPEGYLVALGNGGATLLFDMIALGIVEKKVTHFTCGEFSEKWYKASKLVPWITAEQVSVPFGKGINGKAVAGSDMIAVTLNETSTGVQISELPVVDANTILAVDATSGAGQCPCDVSKTDLFIFSPQKVFASDGGLWVAIMSPKAQARAKKIAADKSRYIPDIMSWEHAMTNSEANQTYNTPALATIFIMNEQVKRMNEQGYAEIQKLSQKKADLLYSWAESKPYLSCFIEEKQFRSIAVATIDVDAKVNVDDVIKYLEKKKYVYGIDGYRKLGRNQFRISMFHNISYGDLEKLTKLLSLMIESKL</sequence>
<evidence type="ECO:0000256" key="9">
    <source>
        <dbReference type="ARBA" id="ARBA00022898"/>
    </source>
</evidence>
<dbReference type="InterPro" id="IPR000192">
    <property type="entry name" value="Aminotrans_V_dom"/>
</dbReference>
<keyword evidence="10" id="KW-0664">Pyridoxine biosynthesis</keyword>
<dbReference type="Proteomes" id="UP000235584">
    <property type="component" value="Chromosome"/>
</dbReference>
<dbReference type="SUPFAM" id="SSF53383">
    <property type="entry name" value="PLP-dependent transferases"/>
    <property type="match status" value="1"/>
</dbReference>
<comment type="similarity">
    <text evidence="3">Belongs to the class-V pyridoxal-phosphate-dependent aminotransferase family. SerC subfamily.</text>
</comment>
<accession>A0A2K9NTB2</accession>
<dbReference type="GO" id="GO:0019265">
    <property type="term" value="P:glycine biosynthetic process, by transamination of glyoxylate"/>
    <property type="evidence" value="ECO:0007669"/>
    <property type="project" value="TreeGrafter"/>
</dbReference>